<dbReference type="EMBL" id="VKHS01000764">
    <property type="protein sequence ID" value="MBB0232116.1"/>
    <property type="molecule type" value="Genomic_DNA"/>
</dbReference>
<evidence type="ECO:0000256" key="1">
    <source>
        <dbReference type="ARBA" id="ARBA00006484"/>
    </source>
</evidence>
<evidence type="ECO:0000313" key="5">
    <source>
        <dbReference type="Proteomes" id="UP000530234"/>
    </source>
</evidence>
<dbReference type="AlphaFoldDB" id="A0A7W3XYS2"/>
<dbReference type="SMART" id="SM00822">
    <property type="entry name" value="PKS_KR"/>
    <property type="match status" value="1"/>
</dbReference>
<gene>
    <name evidence="4" type="ORF">FOE67_22100</name>
</gene>
<dbReference type="Pfam" id="PF00106">
    <property type="entry name" value="adh_short"/>
    <property type="match status" value="1"/>
</dbReference>
<organism evidence="4 5">
    <name type="scientific">Streptomyces calidiresistens</name>
    <dbReference type="NCBI Taxonomy" id="1485586"/>
    <lineage>
        <taxon>Bacteria</taxon>
        <taxon>Bacillati</taxon>
        <taxon>Actinomycetota</taxon>
        <taxon>Actinomycetes</taxon>
        <taxon>Kitasatosporales</taxon>
        <taxon>Streptomycetaceae</taxon>
        <taxon>Streptomyces</taxon>
    </lineage>
</organism>
<dbReference type="InterPro" id="IPR036291">
    <property type="entry name" value="NAD(P)-bd_dom_sf"/>
</dbReference>
<comment type="similarity">
    <text evidence="1">Belongs to the short-chain dehydrogenases/reductases (SDR) family.</text>
</comment>
<comment type="caution">
    <text evidence="4">The sequence shown here is derived from an EMBL/GenBank/DDBJ whole genome shotgun (WGS) entry which is preliminary data.</text>
</comment>
<evidence type="ECO:0000256" key="2">
    <source>
        <dbReference type="ARBA" id="ARBA00023002"/>
    </source>
</evidence>
<keyword evidence="2" id="KW-0560">Oxidoreductase</keyword>
<reference evidence="5" key="1">
    <citation type="submission" date="2019-10" db="EMBL/GenBank/DDBJ databases">
        <title>Streptomyces sp. nov., a novel actinobacterium isolated from alkaline environment.</title>
        <authorList>
            <person name="Golinska P."/>
        </authorList>
    </citation>
    <scope>NUCLEOTIDE SEQUENCE [LARGE SCALE GENOMIC DNA]</scope>
    <source>
        <strain evidence="5">DSM 42108</strain>
    </source>
</reference>
<dbReference type="SUPFAM" id="SSF51735">
    <property type="entry name" value="NAD(P)-binding Rossmann-fold domains"/>
    <property type="match status" value="1"/>
</dbReference>
<dbReference type="RefSeq" id="WP_182666666.1">
    <property type="nucleotide sequence ID" value="NZ_VKHS01000764.1"/>
</dbReference>
<name>A0A7W3XYS2_9ACTN</name>
<accession>A0A7W3XYS2</accession>
<dbReference type="Gene3D" id="3.40.50.720">
    <property type="entry name" value="NAD(P)-binding Rossmann-like Domain"/>
    <property type="match status" value="1"/>
</dbReference>
<dbReference type="InterPro" id="IPR057326">
    <property type="entry name" value="KR_dom"/>
</dbReference>
<dbReference type="Proteomes" id="UP000530234">
    <property type="component" value="Unassembled WGS sequence"/>
</dbReference>
<evidence type="ECO:0000259" key="3">
    <source>
        <dbReference type="SMART" id="SM00822"/>
    </source>
</evidence>
<sequence length="305" mass="33009">MEIRDRVVVVTGASSGIGRATARELARRGAKLVLTARRADALADAVEECRARGARAFAVPADVTDEGAVRTVADAAVRRMGVIDAWVNCAAVTLFGGLEETPAEAHRRVWEVNVMGYLHGARAAVPHLRLRPEAVLVNISSVVGVVAQPYTLSYTASKFAERAMSVSLREELRLAGDGHVRVCSVLPAAIDTPIFSHGANLTGRRVRPLSPVYRPERVARAVAGVIRRPRREVVAGPMGRALMLAHTLAPGPVERQMALMTDKQHLSRTESEKTGMGNLYEPWPGRGSVTDGWRGLLGRVRPEHF</sequence>
<dbReference type="InterPro" id="IPR002347">
    <property type="entry name" value="SDR_fam"/>
</dbReference>
<dbReference type="GO" id="GO:0016491">
    <property type="term" value="F:oxidoreductase activity"/>
    <property type="evidence" value="ECO:0007669"/>
    <property type="project" value="UniProtKB-KW"/>
</dbReference>
<dbReference type="GO" id="GO:0016020">
    <property type="term" value="C:membrane"/>
    <property type="evidence" value="ECO:0007669"/>
    <property type="project" value="TreeGrafter"/>
</dbReference>
<feature type="domain" description="Ketoreductase" evidence="3">
    <location>
        <begin position="6"/>
        <end position="191"/>
    </location>
</feature>
<evidence type="ECO:0000313" key="4">
    <source>
        <dbReference type="EMBL" id="MBB0232116.1"/>
    </source>
</evidence>
<proteinExistence type="inferred from homology"/>
<dbReference type="PANTHER" id="PTHR44196:SF1">
    <property type="entry name" value="DEHYDROGENASE_REDUCTASE SDR FAMILY MEMBER 7B"/>
    <property type="match status" value="1"/>
</dbReference>
<feature type="non-terminal residue" evidence="4">
    <location>
        <position position="305"/>
    </location>
</feature>
<protein>
    <submittedName>
        <fullName evidence="4">SDR family NAD(P)-dependent oxidoreductase</fullName>
    </submittedName>
</protein>
<keyword evidence="5" id="KW-1185">Reference proteome</keyword>
<dbReference type="PRINTS" id="PR00081">
    <property type="entry name" value="GDHRDH"/>
</dbReference>
<dbReference type="PANTHER" id="PTHR44196">
    <property type="entry name" value="DEHYDROGENASE/REDUCTASE SDR FAMILY MEMBER 7B"/>
    <property type="match status" value="1"/>
</dbReference>